<keyword evidence="1" id="KW-1133">Transmembrane helix</keyword>
<gene>
    <name evidence="2" type="ORF">A8926_0239</name>
</gene>
<dbReference type="STRING" id="994479.GCA_000194155_07898"/>
<keyword evidence="1" id="KW-0812">Transmembrane</keyword>
<reference evidence="2" key="1">
    <citation type="submission" date="2017-12" db="EMBL/GenBank/DDBJ databases">
        <title>Sequencing the genomes of 1000 Actinobacteria strains.</title>
        <authorList>
            <person name="Klenk H.-P."/>
        </authorList>
    </citation>
    <scope>NUCLEOTIDE SEQUENCE [LARGE SCALE GENOMIC DNA]</scope>
    <source>
        <strain evidence="2">DSM 44228</strain>
    </source>
</reference>
<proteinExistence type="predicted"/>
<dbReference type="Pfam" id="PF11222">
    <property type="entry name" value="DUF3017"/>
    <property type="match status" value="1"/>
</dbReference>
<name>A0A2N3XQ13_SACSN</name>
<evidence type="ECO:0008006" key="4">
    <source>
        <dbReference type="Google" id="ProtNLM"/>
    </source>
</evidence>
<evidence type="ECO:0000313" key="2">
    <source>
        <dbReference type="EMBL" id="PKW12753.1"/>
    </source>
</evidence>
<evidence type="ECO:0000313" key="3">
    <source>
        <dbReference type="Proteomes" id="UP000233786"/>
    </source>
</evidence>
<feature type="transmembrane region" description="Helical" evidence="1">
    <location>
        <begin position="12"/>
        <end position="33"/>
    </location>
</feature>
<accession>A0A2N3XQ13</accession>
<comment type="caution">
    <text evidence="2">The sequence shown here is derived from an EMBL/GenBank/DDBJ whole genome shotgun (WGS) entry which is preliminary data.</text>
</comment>
<dbReference type="EMBL" id="PJNB01000001">
    <property type="protein sequence ID" value="PKW12753.1"/>
    <property type="molecule type" value="Genomic_DNA"/>
</dbReference>
<feature type="transmembrane region" description="Helical" evidence="1">
    <location>
        <begin position="39"/>
        <end position="57"/>
    </location>
</feature>
<dbReference type="RefSeq" id="WP_010315983.1">
    <property type="nucleotide sequence ID" value="NZ_CP061007.1"/>
</dbReference>
<sequence length="97" mass="10118">MSERFGDGSRLSVHVPFGLVLLGVLIGLLLIALGHWRRGSVLLGVALLVAAAMRGMVPQERAGLLAIRSRAVDVLLYSGFGLVIIAVAMTIKGGLLG</sequence>
<protein>
    <recommendedName>
        <fullName evidence="4">DUF3017 family protein</fullName>
    </recommendedName>
</protein>
<dbReference type="AlphaFoldDB" id="A0A2N3XQ13"/>
<feature type="transmembrane region" description="Helical" evidence="1">
    <location>
        <begin position="69"/>
        <end position="91"/>
    </location>
</feature>
<dbReference type="Proteomes" id="UP000233786">
    <property type="component" value="Unassembled WGS sequence"/>
</dbReference>
<evidence type="ECO:0000256" key="1">
    <source>
        <dbReference type="SAM" id="Phobius"/>
    </source>
</evidence>
<keyword evidence="3" id="KW-1185">Reference proteome</keyword>
<dbReference type="InterPro" id="IPR021385">
    <property type="entry name" value="DUF3017"/>
</dbReference>
<dbReference type="OrthoDB" id="5193401at2"/>
<organism evidence="2 3">
    <name type="scientific">Saccharopolyspora spinosa</name>
    <dbReference type="NCBI Taxonomy" id="60894"/>
    <lineage>
        <taxon>Bacteria</taxon>
        <taxon>Bacillati</taxon>
        <taxon>Actinomycetota</taxon>
        <taxon>Actinomycetes</taxon>
        <taxon>Pseudonocardiales</taxon>
        <taxon>Pseudonocardiaceae</taxon>
        <taxon>Saccharopolyspora</taxon>
    </lineage>
</organism>
<keyword evidence="1" id="KW-0472">Membrane</keyword>